<dbReference type="Gene3D" id="3.30.565.10">
    <property type="entry name" value="Histidine kinase-like ATPase, C-terminal domain"/>
    <property type="match status" value="1"/>
</dbReference>
<dbReference type="SUPFAM" id="SSF47384">
    <property type="entry name" value="Homodimeric domain of signal transducing histidine kinase"/>
    <property type="match status" value="1"/>
</dbReference>
<evidence type="ECO:0000256" key="4">
    <source>
        <dbReference type="ARBA" id="ARBA00022679"/>
    </source>
</evidence>
<dbReference type="Gene3D" id="1.10.287.130">
    <property type="match status" value="1"/>
</dbReference>
<sequence>MLTGQGKHVAQLKGGTIQPSQSFDFLSSKDGQFHMNWRENQIWILDIQAKLTVPIFALLCLQYLLFENPWYEQIWVIFGAVSALICICFALSYGLKRKLAWADKYAHIIHISSLMLAIVETWINENPKHFTISPYLFNLLAIIEYCELAIDASLEQKKAMRRLMWGYFAIRNFLQYDDFKLDVAANFLVIIIVQDQSSNLFDKYLKSIKCQNRQLSEVFKKTLDVIPNGVLIIDKFTKNITFANQDMESMVTLIQDAKSNSSADRLCTLQQSVINFLKCDRESPSRDAQVNEVAKIRVMHNRKDLSSHSVGSAKLASMRRVSVIQDAPRKNLWEYMVQLCERESITTNSESIFKAKQPKRYIQVKPQIINNGEQILIICTDISRLKFVEKQGRKLRAQFFSSVAHELRTPLNSILPILRMALDQLQSGAFDKDRFIKYLHVVMNSSQHLQNVIEDALDISRLENNQFKLHQEMVDIRQVLQEVCEIMSYQVDEKGLKIDYQVDIEVPRRIKTDIKRIKQVLFNLMGNALKFTFTGCIRVEISYDIDTKTLLCAVKDTGIGIKETDLDKLFKFFGCLATSKDINKGGMGLGLTISKMIIQSLGGDITVESEPAVGSTFLFTLPIAEFELAPAGANIISINNNDESPIIKPRVINQQIGQGGQPIIEEQKRGRDKKHRKMLSRSISDIDVVKYSEGSRDAEETQAYVQRTNLQTERGTRLSQKEKFNEMYNGIKCGISFKTMKQLSRQPPNQSLYQFTSVHKHQVYAQNASILSLGIAVDIPEPHQPAKNLLYILCADDQTYNLFVLKELLAQFEWNIQIETALNGQIAIDKVKELSEKQLHFGLILLDLHMPVLDGFQAAKQIDELRLPKTTKVCALSAITESQFKSETYSKYFNSFIEKPVRADLLRKIVKECIELHSKRD</sequence>
<dbReference type="Pfam" id="PF02518">
    <property type="entry name" value="HATPase_c"/>
    <property type="match status" value="1"/>
</dbReference>
<protein>
    <recommendedName>
        <fullName evidence="2">histidine kinase</fullName>
        <ecNumber evidence="2">2.7.13.3</ecNumber>
    </recommendedName>
</protein>
<comment type="caution">
    <text evidence="10">The sequence shown here is derived from an EMBL/GenBank/DDBJ whole genome shotgun (WGS) entry which is preliminary data.</text>
</comment>
<evidence type="ECO:0000256" key="6">
    <source>
        <dbReference type="PROSITE-ProRule" id="PRU00169"/>
    </source>
</evidence>
<keyword evidence="7" id="KW-1133">Transmembrane helix</keyword>
<dbReference type="InterPro" id="IPR003594">
    <property type="entry name" value="HATPase_dom"/>
</dbReference>
<evidence type="ECO:0000259" key="8">
    <source>
        <dbReference type="PROSITE" id="PS50109"/>
    </source>
</evidence>
<dbReference type="PRINTS" id="PR00344">
    <property type="entry name" value="BCTRLSENSOR"/>
</dbReference>
<evidence type="ECO:0000256" key="2">
    <source>
        <dbReference type="ARBA" id="ARBA00012438"/>
    </source>
</evidence>
<dbReference type="OrthoDB" id="60033at2759"/>
<dbReference type="SUPFAM" id="SSF55874">
    <property type="entry name" value="ATPase domain of HSP90 chaperone/DNA topoisomerase II/histidine kinase"/>
    <property type="match status" value="1"/>
</dbReference>
<dbReference type="CDD" id="cd00082">
    <property type="entry name" value="HisKA"/>
    <property type="match status" value="1"/>
</dbReference>
<dbReference type="SMART" id="SM00387">
    <property type="entry name" value="HATPase_c"/>
    <property type="match status" value="1"/>
</dbReference>
<dbReference type="Proteomes" id="UP000785679">
    <property type="component" value="Unassembled WGS sequence"/>
</dbReference>
<feature type="transmembrane region" description="Helical" evidence="7">
    <location>
        <begin position="105"/>
        <end position="123"/>
    </location>
</feature>
<dbReference type="Gene3D" id="3.40.50.2300">
    <property type="match status" value="1"/>
</dbReference>
<dbReference type="InterPro" id="IPR011006">
    <property type="entry name" value="CheY-like_superfamily"/>
</dbReference>
<keyword evidence="4" id="KW-0808">Transferase</keyword>
<reference evidence="10" key="1">
    <citation type="submission" date="2019-06" db="EMBL/GenBank/DDBJ databases">
        <authorList>
            <person name="Zheng W."/>
        </authorList>
    </citation>
    <scope>NUCLEOTIDE SEQUENCE</scope>
    <source>
        <strain evidence="10">QDHG01</strain>
    </source>
</reference>
<dbReference type="InterPro" id="IPR036890">
    <property type="entry name" value="HATPase_C_sf"/>
</dbReference>
<keyword evidence="5" id="KW-0418">Kinase</keyword>
<dbReference type="AlphaFoldDB" id="A0A8J8T763"/>
<dbReference type="EC" id="2.7.13.3" evidence="2"/>
<comment type="catalytic activity">
    <reaction evidence="1">
        <text>ATP + protein L-histidine = ADP + protein N-phospho-L-histidine.</text>
        <dbReference type="EC" id="2.7.13.3"/>
    </reaction>
</comment>
<dbReference type="InterPro" id="IPR036097">
    <property type="entry name" value="HisK_dim/P_sf"/>
</dbReference>
<evidence type="ECO:0000256" key="7">
    <source>
        <dbReference type="SAM" id="Phobius"/>
    </source>
</evidence>
<keyword evidence="7" id="KW-0812">Transmembrane</keyword>
<feature type="transmembrane region" description="Helical" evidence="7">
    <location>
        <begin position="42"/>
        <end position="64"/>
    </location>
</feature>
<evidence type="ECO:0000313" key="11">
    <source>
        <dbReference type="Proteomes" id="UP000785679"/>
    </source>
</evidence>
<dbReference type="Pfam" id="PF00512">
    <property type="entry name" value="HisKA"/>
    <property type="match status" value="1"/>
</dbReference>
<keyword evidence="11" id="KW-1185">Reference proteome</keyword>
<dbReference type="InterPro" id="IPR004358">
    <property type="entry name" value="Sig_transdc_His_kin-like_C"/>
</dbReference>
<dbReference type="CDD" id="cd17546">
    <property type="entry name" value="REC_hyHK_CKI1_RcsC-like"/>
    <property type="match status" value="1"/>
</dbReference>
<dbReference type="EMBL" id="RRYP01003005">
    <property type="protein sequence ID" value="TNV84230.1"/>
    <property type="molecule type" value="Genomic_DNA"/>
</dbReference>
<keyword evidence="7" id="KW-0472">Membrane</keyword>
<dbReference type="PANTHER" id="PTHR43047">
    <property type="entry name" value="TWO-COMPONENT HISTIDINE PROTEIN KINASE"/>
    <property type="match status" value="1"/>
</dbReference>
<evidence type="ECO:0000256" key="1">
    <source>
        <dbReference type="ARBA" id="ARBA00000085"/>
    </source>
</evidence>
<dbReference type="GO" id="GO:0005886">
    <property type="term" value="C:plasma membrane"/>
    <property type="evidence" value="ECO:0007669"/>
    <property type="project" value="TreeGrafter"/>
</dbReference>
<feature type="modified residue" description="4-aspartylphosphate" evidence="6">
    <location>
        <position position="847"/>
    </location>
</feature>
<evidence type="ECO:0000256" key="3">
    <source>
        <dbReference type="ARBA" id="ARBA00022553"/>
    </source>
</evidence>
<keyword evidence="3 6" id="KW-0597">Phosphoprotein</keyword>
<feature type="transmembrane region" description="Helical" evidence="7">
    <location>
        <begin position="70"/>
        <end position="93"/>
    </location>
</feature>
<dbReference type="PANTHER" id="PTHR43047:SF72">
    <property type="entry name" value="OSMOSENSING HISTIDINE PROTEIN KINASE SLN1"/>
    <property type="match status" value="1"/>
</dbReference>
<feature type="domain" description="Response regulatory" evidence="9">
    <location>
        <begin position="791"/>
        <end position="914"/>
    </location>
</feature>
<dbReference type="InterPro" id="IPR005467">
    <property type="entry name" value="His_kinase_dom"/>
</dbReference>
<organism evidence="10 11">
    <name type="scientific">Halteria grandinella</name>
    <dbReference type="NCBI Taxonomy" id="5974"/>
    <lineage>
        <taxon>Eukaryota</taxon>
        <taxon>Sar</taxon>
        <taxon>Alveolata</taxon>
        <taxon>Ciliophora</taxon>
        <taxon>Intramacronucleata</taxon>
        <taxon>Spirotrichea</taxon>
        <taxon>Stichotrichia</taxon>
        <taxon>Sporadotrichida</taxon>
        <taxon>Halteriidae</taxon>
        <taxon>Halteria</taxon>
    </lineage>
</organism>
<dbReference type="InterPro" id="IPR003661">
    <property type="entry name" value="HisK_dim/P_dom"/>
</dbReference>
<evidence type="ECO:0000259" key="9">
    <source>
        <dbReference type="PROSITE" id="PS50110"/>
    </source>
</evidence>
<dbReference type="Pfam" id="PF00072">
    <property type="entry name" value="Response_reg"/>
    <property type="match status" value="1"/>
</dbReference>
<dbReference type="GO" id="GO:0009927">
    <property type="term" value="F:histidine phosphotransfer kinase activity"/>
    <property type="evidence" value="ECO:0007669"/>
    <property type="project" value="TreeGrafter"/>
</dbReference>
<dbReference type="SUPFAM" id="SSF52172">
    <property type="entry name" value="CheY-like"/>
    <property type="match status" value="1"/>
</dbReference>
<name>A0A8J8T763_HALGN</name>
<proteinExistence type="predicted"/>
<dbReference type="PROSITE" id="PS50110">
    <property type="entry name" value="RESPONSE_REGULATORY"/>
    <property type="match status" value="1"/>
</dbReference>
<dbReference type="PROSITE" id="PS50109">
    <property type="entry name" value="HIS_KIN"/>
    <property type="match status" value="1"/>
</dbReference>
<feature type="domain" description="Histidine kinase" evidence="8">
    <location>
        <begin position="402"/>
        <end position="625"/>
    </location>
</feature>
<gene>
    <name evidence="10" type="ORF">FGO68_gene12456</name>
</gene>
<evidence type="ECO:0000256" key="5">
    <source>
        <dbReference type="ARBA" id="ARBA00022777"/>
    </source>
</evidence>
<dbReference type="InterPro" id="IPR001789">
    <property type="entry name" value="Sig_transdc_resp-reg_receiver"/>
</dbReference>
<evidence type="ECO:0000313" key="10">
    <source>
        <dbReference type="EMBL" id="TNV84230.1"/>
    </source>
</evidence>
<dbReference type="SMART" id="SM00448">
    <property type="entry name" value="REC"/>
    <property type="match status" value="1"/>
</dbReference>
<dbReference type="SMART" id="SM00388">
    <property type="entry name" value="HisKA"/>
    <property type="match status" value="1"/>
</dbReference>
<dbReference type="GO" id="GO:0000155">
    <property type="term" value="F:phosphorelay sensor kinase activity"/>
    <property type="evidence" value="ECO:0007669"/>
    <property type="project" value="InterPro"/>
</dbReference>
<dbReference type="FunFam" id="3.30.565.10:FF:000010">
    <property type="entry name" value="Sensor histidine kinase RcsC"/>
    <property type="match status" value="1"/>
</dbReference>
<accession>A0A8J8T763</accession>